<dbReference type="SUPFAM" id="SSF51735">
    <property type="entry name" value="NAD(P)-binding Rossmann-fold domains"/>
    <property type="match status" value="1"/>
</dbReference>
<feature type="compositionally biased region" description="Basic and acidic residues" evidence="3">
    <location>
        <begin position="133"/>
        <end position="143"/>
    </location>
</feature>
<sequence length="338" mass="36707">MPTTLVTGATGFVAGHVIEELLAHGHRVRGTVRSLHDPERVAHLRALAARTGGSLELVEADLLDDAGWADAVAGCEYVLHVASPFPATMPRDPRELERTAVDGTLRVLRASAEAGVRRVVTTSSVAAVSAGRPRGETRVRDESDWGDPELAPPYPRSKILAERAAWRFAGEHPEVELTVINPGMVLGPIRHAAAGTSVDTVRRLLNGDLPAVPRLGFCPVDVRDVARAQRLALETPHAAGKRYVCAGDNLWFGDMARMLAEEFGPRGHRVPTRHMPYAMLWAASRFDANLRLALTFAGRPELVSARRAHEDLGWTMRPIRETLADTGDSLIAHGLVTR</sequence>
<proteinExistence type="inferred from homology"/>
<dbReference type="PANTHER" id="PTHR10366">
    <property type="entry name" value="NAD DEPENDENT EPIMERASE/DEHYDRATASE"/>
    <property type="match status" value="1"/>
</dbReference>
<evidence type="ECO:0000259" key="4">
    <source>
        <dbReference type="SMART" id="SM00822"/>
    </source>
</evidence>
<gene>
    <name evidence="5" type="ORF">GCM10009751_08000</name>
</gene>
<evidence type="ECO:0000313" key="6">
    <source>
        <dbReference type="Proteomes" id="UP001501094"/>
    </source>
</evidence>
<keyword evidence="6" id="KW-1185">Reference proteome</keyword>
<evidence type="ECO:0000256" key="3">
    <source>
        <dbReference type="SAM" id="MobiDB-lite"/>
    </source>
</evidence>
<dbReference type="RefSeq" id="WP_344099726.1">
    <property type="nucleotide sequence ID" value="NZ_BAAANL010000001.1"/>
</dbReference>
<dbReference type="InterPro" id="IPR001509">
    <property type="entry name" value="Epimerase_deHydtase"/>
</dbReference>
<comment type="similarity">
    <text evidence="2">Belongs to the NAD(P)-dependent epimerase/dehydratase family. Dihydroflavonol-4-reductase subfamily.</text>
</comment>
<protein>
    <submittedName>
        <fullName evidence="5">Aldehyde reductase</fullName>
    </submittedName>
</protein>
<dbReference type="InterPro" id="IPR036291">
    <property type="entry name" value="NAD(P)-bd_dom_sf"/>
</dbReference>
<dbReference type="Gene3D" id="3.40.50.720">
    <property type="entry name" value="NAD(P)-binding Rossmann-like Domain"/>
    <property type="match status" value="1"/>
</dbReference>
<evidence type="ECO:0000313" key="5">
    <source>
        <dbReference type="EMBL" id="GAA1853692.1"/>
    </source>
</evidence>
<name>A0ABP4ZFR0_9MICO</name>
<accession>A0ABP4ZFR0</accession>
<feature type="region of interest" description="Disordered" evidence="3">
    <location>
        <begin position="131"/>
        <end position="151"/>
    </location>
</feature>
<evidence type="ECO:0000256" key="1">
    <source>
        <dbReference type="ARBA" id="ARBA00023002"/>
    </source>
</evidence>
<reference evidence="6" key="1">
    <citation type="journal article" date="2019" name="Int. J. Syst. Evol. Microbiol.">
        <title>The Global Catalogue of Microorganisms (GCM) 10K type strain sequencing project: providing services to taxonomists for standard genome sequencing and annotation.</title>
        <authorList>
            <consortium name="The Broad Institute Genomics Platform"/>
            <consortium name="The Broad Institute Genome Sequencing Center for Infectious Disease"/>
            <person name="Wu L."/>
            <person name="Ma J."/>
        </authorList>
    </citation>
    <scope>NUCLEOTIDE SEQUENCE [LARGE SCALE GENOMIC DNA]</scope>
    <source>
        <strain evidence="6">JCM 14326</strain>
    </source>
</reference>
<dbReference type="PANTHER" id="PTHR10366:SF564">
    <property type="entry name" value="STEROL-4-ALPHA-CARBOXYLATE 3-DEHYDROGENASE, DECARBOXYLATING"/>
    <property type="match status" value="1"/>
</dbReference>
<comment type="caution">
    <text evidence="5">The sequence shown here is derived from an EMBL/GenBank/DDBJ whole genome shotgun (WGS) entry which is preliminary data.</text>
</comment>
<dbReference type="InterPro" id="IPR057326">
    <property type="entry name" value="KR_dom"/>
</dbReference>
<dbReference type="Proteomes" id="UP001501094">
    <property type="component" value="Unassembled WGS sequence"/>
</dbReference>
<dbReference type="SMART" id="SM00822">
    <property type="entry name" value="PKS_KR"/>
    <property type="match status" value="1"/>
</dbReference>
<evidence type="ECO:0000256" key="2">
    <source>
        <dbReference type="ARBA" id="ARBA00023445"/>
    </source>
</evidence>
<organism evidence="5 6">
    <name type="scientific">Myceligenerans crystallogenes</name>
    <dbReference type="NCBI Taxonomy" id="316335"/>
    <lineage>
        <taxon>Bacteria</taxon>
        <taxon>Bacillati</taxon>
        <taxon>Actinomycetota</taxon>
        <taxon>Actinomycetes</taxon>
        <taxon>Micrococcales</taxon>
        <taxon>Promicromonosporaceae</taxon>
        <taxon>Myceligenerans</taxon>
    </lineage>
</organism>
<dbReference type="InterPro" id="IPR050425">
    <property type="entry name" value="NAD(P)_dehydrat-like"/>
</dbReference>
<dbReference type="EMBL" id="BAAANL010000001">
    <property type="protein sequence ID" value="GAA1853692.1"/>
    <property type="molecule type" value="Genomic_DNA"/>
</dbReference>
<keyword evidence="1" id="KW-0560">Oxidoreductase</keyword>
<dbReference type="CDD" id="cd05227">
    <property type="entry name" value="AR_SDR_e"/>
    <property type="match status" value="1"/>
</dbReference>
<feature type="domain" description="Ketoreductase" evidence="4">
    <location>
        <begin position="2"/>
        <end position="188"/>
    </location>
</feature>
<dbReference type="Pfam" id="PF01370">
    <property type="entry name" value="Epimerase"/>
    <property type="match status" value="1"/>
</dbReference>